<dbReference type="AlphaFoldDB" id="V2Y0S5"/>
<evidence type="ECO:0000313" key="3">
    <source>
        <dbReference type="Proteomes" id="UP000018227"/>
    </source>
</evidence>
<organism evidence="2 3">
    <name type="scientific">Catonella morbi ATCC 51271</name>
    <dbReference type="NCBI Taxonomy" id="592026"/>
    <lineage>
        <taxon>Bacteria</taxon>
        <taxon>Bacillati</taxon>
        <taxon>Bacillota</taxon>
        <taxon>Clostridia</taxon>
        <taxon>Lachnospirales</taxon>
        <taxon>Lachnospiraceae</taxon>
        <taxon>Catonella</taxon>
    </lineage>
</organism>
<accession>V2Y0S5</accession>
<sequence>MELVFEKLPKNLQEMMELEYASLAKPEYAPALYLAAVKAYVEDKEAAYEMIRYLQGPREFTGMDKQFLKDRMCDKADYIVESYFKGSTVQNNYTPTLPYTVSLTENPYSYSVEGYVKLFLRSAGADSERPVVVRLKPSTGQWFLWEQSSVLMGIRIPVAKDPWA</sequence>
<dbReference type="EMBL" id="ACIL03000021">
    <property type="protein sequence ID" value="ESL01652.1"/>
    <property type="molecule type" value="Genomic_DNA"/>
</dbReference>
<feature type="domain" description="DUF6935" evidence="1">
    <location>
        <begin position="7"/>
        <end position="157"/>
    </location>
</feature>
<dbReference type="OrthoDB" id="980987at2"/>
<dbReference type="RefSeq" id="WP_023356051.1">
    <property type="nucleotide sequence ID" value="NZ_KI535371.1"/>
</dbReference>
<reference evidence="2 3" key="1">
    <citation type="submission" date="2013-06" db="EMBL/GenBank/DDBJ databases">
        <authorList>
            <person name="Weinstock G."/>
            <person name="Sodergren E."/>
            <person name="Clifton S."/>
            <person name="Fulton L."/>
            <person name="Fulton B."/>
            <person name="Courtney L."/>
            <person name="Fronick C."/>
            <person name="Harrison M."/>
            <person name="Strong C."/>
            <person name="Farmer C."/>
            <person name="Delahaunty K."/>
            <person name="Markovic C."/>
            <person name="Hall O."/>
            <person name="Minx P."/>
            <person name="Tomlinson C."/>
            <person name="Mitreva M."/>
            <person name="Nelson J."/>
            <person name="Hou S."/>
            <person name="Wollam A."/>
            <person name="Pepin K.H."/>
            <person name="Johnson M."/>
            <person name="Bhonagiri V."/>
            <person name="Nash W.E."/>
            <person name="Warren W."/>
            <person name="Chinwalla A."/>
            <person name="Mardis E.R."/>
            <person name="Wilson R.K."/>
        </authorList>
    </citation>
    <scope>NUCLEOTIDE SEQUENCE [LARGE SCALE GENOMIC DNA]</scope>
    <source>
        <strain evidence="2 3">ATCC 51271</strain>
    </source>
</reference>
<dbReference type="STRING" id="592026.GCWU0000282_003213"/>
<dbReference type="InterPro" id="IPR053907">
    <property type="entry name" value="DUF6935"/>
</dbReference>
<evidence type="ECO:0000313" key="2">
    <source>
        <dbReference type="EMBL" id="ESL01652.1"/>
    </source>
</evidence>
<evidence type="ECO:0000259" key="1">
    <source>
        <dbReference type="Pfam" id="PF22043"/>
    </source>
</evidence>
<protein>
    <recommendedName>
        <fullName evidence="1">DUF6935 domain-containing protein</fullName>
    </recommendedName>
</protein>
<dbReference type="eggNOG" id="ENOG5030Q3Q">
    <property type="taxonomic scope" value="Bacteria"/>
</dbReference>
<name>V2Y0S5_9FIRM</name>
<comment type="caution">
    <text evidence="2">The sequence shown here is derived from an EMBL/GenBank/DDBJ whole genome shotgun (WGS) entry which is preliminary data.</text>
</comment>
<dbReference type="Proteomes" id="UP000018227">
    <property type="component" value="Unassembled WGS sequence"/>
</dbReference>
<dbReference type="HOGENOM" id="CLU_111558_0_0_9"/>
<dbReference type="Pfam" id="PF22043">
    <property type="entry name" value="DUF6935"/>
    <property type="match status" value="1"/>
</dbReference>
<gene>
    <name evidence="2" type="ORF">GCWU0000282_003213</name>
</gene>
<proteinExistence type="predicted"/>
<keyword evidence="3" id="KW-1185">Reference proteome</keyword>